<evidence type="ECO:0000256" key="7">
    <source>
        <dbReference type="ARBA" id="ARBA00023268"/>
    </source>
</evidence>
<dbReference type="Pfam" id="PF08545">
    <property type="entry name" value="ACP_syn_III"/>
    <property type="match status" value="1"/>
</dbReference>
<keyword evidence="8 9" id="KW-0012">Acyltransferase</keyword>
<keyword evidence="7 9" id="KW-0511">Multifunctional enzyme</keyword>
<evidence type="ECO:0000256" key="6">
    <source>
        <dbReference type="ARBA" id="ARBA00023160"/>
    </source>
</evidence>
<reference evidence="12" key="1">
    <citation type="submission" date="2020-08" db="EMBL/GenBank/DDBJ databases">
        <title>Genome public.</title>
        <authorList>
            <person name="Liu C."/>
            <person name="Sun Q."/>
        </authorList>
    </citation>
    <scope>NUCLEOTIDE SEQUENCE</scope>
    <source>
        <strain evidence="12">NSJ-63</strain>
    </source>
</reference>
<protein>
    <recommendedName>
        <fullName evidence="9">Beta-ketoacyl-[acyl-carrier-protein] synthase III</fullName>
        <shortName evidence="9">Beta-ketoacyl-ACP synthase III</shortName>
        <shortName evidence="9">KAS III</shortName>
        <ecNumber evidence="9">2.3.1.180</ecNumber>
    </recommendedName>
    <alternativeName>
        <fullName evidence="9">3-oxoacyl-[acyl-carrier-protein] synthase 3</fullName>
    </alternativeName>
    <alternativeName>
        <fullName evidence="9">3-oxoacyl-[acyl-carrier-protein] synthase III</fullName>
    </alternativeName>
</protein>
<comment type="pathway">
    <text evidence="9">Lipid metabolism; fatty acid biosynthesis.</text>
</comment>
<dbReference type="EC" id="2.3.1.180" evidence="9"/>
<feature type="active site" evidence="9">
    <location>
        <position position="100"/>
    </location>
</feature>
<dbReference type="InterPro" id="IPR004655">
    <property type="entry name" value="FabH"/>
</dbReference>
<keyword evidence="9" id="KW-0963">Cytoplasm</keyword>
<dbReference type="GO" id="GO:0005737">
    <property type="term" value="C:cytoplasm"/>
    <property type="evidence" value="ECO:0007669"/>
    <property type="project" value="UniProtKB-SubCell"/>
</dbReference>
<keyword evidence="5 9" id="KW-0443">Lipid metabolism</keyword>
<proteinExistence type="inferred from homology"/>
<dbReference type="EMBL" id="JACRSS010000004">
    <property type="protein sequence ID" value="MBC8539002.1"/>
    <property type="molecule type" value="Genomic_DNA"/>
</dbReference>
<dbReference type="InterPro" id="IPR013751">
    <property type="entry name" value="ACP_syn_III_N"/>
</dbReference>
<dbReference type="PANTHER" id="PTHR43091:SF1">
    <property type="entry name" value="BETA-KETOACYL-[ACYL-CARRIER-PROTEIN] SYNTHASE III, CHLOROPLASTIC"/>
    <property type="match status" value="1"/>
</dbReference>
<organism evidence="12 13">
    <name type="scientific">Guopingia tenuis</name>
    <dbReference type="NCBI Taxonomy" id="2763656"/>
    <lineage>
        <taxon>Bacteria</taxon>
        <taxon>Bacillati</taxon>
        <taxon>Bacillota</taxon>
        <taxon>Clostridia</taxon>
        <taxon>Christensenellales</taxon>
        <taxon>Christensenellaceae</taxon>
        <taxon>Guopingia</taxon>
    </lineage>
</organism>
<evidence type="ECO:0000313" key="13">
    <source>
        <dbReference type="Proteomes" id="UP000617951"/>
    </source>
</evidence>
<evidence type="ECO:0000313" key="12">
    <source>
        <dbReference type="EMBL" id="MBC8539002.1"/>
    </source>
</evidence>
<comment type="subcellular location">
    <subcellularLocation>
        <location evidence="9">Cytoplasm</location>
    </subcellularLocation>
</comment>
<keyword evidence="2 9" id="KW-0444">Lipid biosynthesis</keyword>
<accession>A0A926DJQ4</accession>
<feature type="domain" description="Beta-ketoacyl-[acyl-carrier-protein] synthase III N-terminal" evidence="11">
    <location>
        <begin position="94"/>
        <end position="163"/>
    </location>
</feature>
<dbReference type="Gene3D" id="3.40.47.10">
    <property type="match status" value="1"/>
</dbReference>
<dbReference type="SUPFAM" id="SSF53901">
    <property type="entry name" value="Thiolase-like"/>
    <property type="match status" value="1"/>
</dbReference>
<dbReference type="Proteomes" id="UP000617951">
    <property type="component" value="Unassembled WGS sequence"/>
</dbReference>
<feature type="domain" description="Beta-ketoacyl-[acyl-carrier-protein] synthase III C-terminal" evidence="10">
    <location>
        <begin position="219"/>
        <end position="307"/>
    </location>
</feature>
<evidence type="ECO:0000256" key="4">
    <source>
        <dbReference type="ARBA" id="ARBA00022832"/>
    </source>
</evidence>
<feature type="active site" evidence="9">
    <location>
        <position position="264"/>
    </location>
</feature>
<keyword evidence="6 9" id="KW-0275">Fatty acid biosynthesis</keyword>
<dbReference type="InterPro" id="IPR013747">
    <property type="entry name" value="ACP_syn_III_C"/>
</dbReference>
<dbReference type="GO" id="GO:0006633">
    <property type="term" value="P:fatty acid biosynthetic process"/>
    <property type="evidence" value="ECO:0007669"/>
    <property type="project" value="UniProtKB-UniRule"/>
</dbReference>
<feature type="region of interest" description="ACP-binding" evidence="9">
    <location>
        <begin position="235"/>
        <end position="239"/>
    </location>
</feature>
<evidence type="ECO:0000256" key="5">
    <source>
        <dbReference type="ARBA" id="ARBA00023098"/>
    </source>
</evidence>
<keyword evidence="13" id="KW-1185">Reference proteome</keyword>
<comment type="catalytic activity">
    <reaction evidence="9">
        <text>malonyl-[ACP] + acetyl-CoA + H(+) = 3-oxobutanoyl-[ACP] + CO2 + CoA</text>
        <dbReference type="Rhea" id="RHEA:12080"/>
        <dbReference type="Rhea" id="RHEA-COMP:9623"/>
        <dbReference type="Rhea" id="RHEA-COMP:9625"/>
        <dbReference type="ChEBI" id="CHEBI:15378"/>
        <dbReference type="ChEBI" id="CHEBI:16526"/>
        <dbReference type="ChEBI" id="CHEBI:57287"/>
        <dbReference type="ChEBI" id="CHEBI:57288"/>
        <dbReference type="ChEBI" id="CHEBI:78449"/>
        <dbReference type="ChEBI" id="CHEBI:78450"/>
        <dbReference type="EC" id="2.3.1.180"/>
    </reaction>
</comment>
<evidence type="ECO:0000256" key="8">
    <source>
        <dbReference type="ARBA" id="ARBA00023315"/>
    </source>
</evidence>
<comment type="similarity">
    <text evidence="1 9">Belongs to the thiolase-like superfamily. FabH family.</text>
</comment>
<gene>
    <name evidence="9" type="primary">fabH</name>
    <name evidence="12" type="ORF">H8693_08650</name>
</gene>
<keyword evidence="4 9" id="KW-0276">Fatty acid metabolism</keyword>
<dbReference type="Pfam" id="PF08541">
    <property type="entry name" value="ACP_syn_III_C"/>
    <property type="match status" value="1"/>
</dbReference>
<comment type="function">
    <text evidence="9">Catalyzes the condensation reaction of fatty acid synthesis by the addition to an acyl acceptor of two carbons from malonyl-ACP. Catalyzes the first condensation reaction which initiates fatty acid synthesis and may therefore play a role in governing the total rate of fatty acid production. Possesses both acetoacetyl-ACP synthase and acetyl transacylase activities. Its substrate specificity determines the biosynthesis of branched-chain and/or straight-chain of fatty acids.</text>
</comment>
<evidence type="ECO:0000256" key="2">
    <source>
        <dbReference type="ARBA" id="ARBA00022516"/>
    </source>
</evidence>
<feature type="active site" evidence="9">
    <location>
        <position position="234"/>
    </location>
</feature>
<dbReference type="PANTHER" id="PTHR43091">
    <property type="entry name" value="3-OXOACYL-[ACYL-CARRIER-PROTEIN] SYNTHASE"/>
    <property type="match status" value="1"/>
</dbReference>
<dbReference type="InterPro" id="IPR016039">
    <property type="entry name" value="Thiolase-like"/>
</dbReference>
<evidence type="ECO:0000256" key="9">
    <source>
        <dbReference type="HAMAP-Rule" id="MF_01815"/>
    </source>
</evidence>
<evidence type="ECO:0000256" key="1">
    <source>
        <dbReference type="ARBA" id="ARBA00008642"/>
    </source>
</evidence>
<keyword evidence="3 9" id="KW-0808">Transferase</keyword>
<dbReference type="AlphaFoldDB" id="A0A926DJQ4"/>
<dbReference type="NCBIfam" id="NF006829">
    <property type="entry name" value="PRK09352.1"/>
    <property type="match status" value="1"/>
</dbReference>
<dbReference type="HAMAP" id="MF_01815">
    <property type="entry name" value="FabH"/>
    <property type="match status" value="1"/>
</dbReference>
<dbReference type="CDD" id="cd00830">
    <property type="entry name" value="KAS_III"/>
    <property type="match status" value="1"/>
</dbReference>
<dbReference type="GO" id="GO:0004315">
    <property type="term" value="F:3-oxoacyl-[acyl-carrier-protein] synthase activity"/>
    <property type="evidence" value="ECO:0007669"/>
    <property type="project" value="InterPro"/>
</dbReference>
<evidence type="ECO:0000259" key="10">
    <source>
        <dbReference type="Pfam" id="PF08541"/>
    </source>
</evidence>
<evidence type="ECO:0000256" key="3">
    <source>
        <dbReference type="ARBA" id="ARBA00022679"/>
    </source>
</evidence>
<sequence>MQPAMTISNDDLSTFLDTSDEWISTRTGIKTRQVISTETLDALAISASQRALEDAGISPEQLDLIVCSTVQGDHITPATACIIAGGIRAKCPAFDINAACAGFVFAMDIAEMYLRAGHAKHILIVGAEAVTRIADWSDRASCVLFGDGAGAVVAAAGENYLSSRLTTTSNTPVLYAPSFGGNCPYTEHKPSAPYLHMAGQEVYRFAVSTSAEDLRIVAADAGVSLDDIKYFVLHQANHRILDAVRKRLKQPEEKFPSNIHRCGNTSSASVPLLLDELNRTGQLEEGDLLAISAFGAGLTTGSCVLRWGK</sequence>
<name>A0A926DJQ4_9FIRM</name>
<comment type="caution">
    <text evidence="12">The sequence shown here is derived from an EMBL/GenBank/DDBJ whole genome shotgun (WGS) entry which is preliminary data.</text>
</comment>
<comment type="subunit">
    <text evidence="9">Homodimer.</text>
</comment>
<evidence type="ECO:0000259" key="11">
    <source>
        <dbReference type="Pfam" id="PF08545"/>
    </source>
</evidence>
<comment type="domain">
    <text evidence="9">The last Arg residue of the ACP-binding site is essential for the weak association between ACP/AcpP and FabH.</text>
</comment>
<dbReference type="NCBIfam" id="TIGR00747">
    <property type="entry name" value="fabH"/>
    <property type="match status" value="1"/>
</dbReference>
<dbReference type="GO" id="GO:0033818">
    <property type="term" value="F:beta-ketoacyl-acyl-carrier-protein synthase III activity"/>
    <property type="evidence" value="ECO:0007669"/>
    <property type="project" value="UniProtKB-UniRule"/>
</dbReference>